<dbReference type="InterPro" id="IPR007159">
    <property type="entry name" value="SpoVT-AbrB_dom"/>
</dbReference>
<reference evidence="4 5" key="1">
    <citation type="submission" date="2014-02" db="EMBL/GenBank/DDBJ databases">
        <title>Expanding our view of genomic diversity in Candidatus Accumulibacter clades.</title>
        <authorList>
            <person name="Skennerton C.T."/>
            <person name="Barr J.J."/>
            <person name="Slater F.R."/>
            <person name="Bond P.L."/>
            <person name="Tyson G.W."/>
        </authorList>
    </citation>
    <scope>NUCLEOTIDE SEQUENCE [LARGE SCALE GENOMIC DNA]</scope>
    <source>
        <strain evidence="5">BA-91</strain>
    </source>
</reference>
<dbReference type="PROSITE" id="PS51740">
    <property type="entry name" value="SPOVT_ABRB"/>
    <property type="match status" value="1"/>
</dbReference>
<dbReference type="InterPro" id="IPR051734">
    <property type="entry name" value="VapB_TA_antitoxins"/>
</dbReference>
<protein>
    <submittedName>
        <fullName evidence="4">Virulence-associated protein</fullName>
    </submittedName>
</protein>
<comment type="similarity">
    <text evidence="1">Belongs to the VapB family.</text>
</comment>
<dbReference type="PANTHER" id="PTHR37550:SF3">
    <property type="entry name" value="ANTITOXIN VAPB1"/>
    <property type="match status" value="1"/>
</dbReference>
<evidence type="ECO:0000256" key="1">
    <source>
        <dbReference type="ARBA" id="ARBA00007924"/>
    </source>
</evidence>
<dbReference type="AlphaFoldDB" id="A0A080LV12"/>
<dbReference type="EMBL" id="JDVG02000386">
    <property type="protein sequence ID" value="KFB72462.1"/>
    <property type="molecule type" value="Genomic_DNA"/>
</dbReference>
<accession>A0A080LV12</accession>
<feature type="domain" description="SpoVT-AbrB" evidence="3">
    <location>
        <begin position="4"/>
        <end position="44"/>
    </location>
</feature>
<dbReference type="Pfam" id="PF04014">
    <property type="entry name" value="MazE_antitoxin"/>
    <property type="match status" value="1"/>
</dbReference>
<evidence type="ECO:0000313" key="4">
    <source>
        <dbReference type="EMBL" id="KFB72462.1"/>
    </source>
</evidence>
<dbReference type="NCBIfam" id="NF040493">
    <property type="entry name" value="TA_anti_VapB"/>
    <property type="match status" value="1"/>
</dbReference>
<dbReference type="Proteomes" id="UP000020077">
    <property type="component" value="Unassembled WGS sequence"/>
</dbReference>
<gene>
    <name evidence="4" type="ORF">AW09_002343</name>
</gene>
<sequence length="77" mass="8650">MDTARLFRSGRSQAVRLPKEYRFAGTEVVVQHFGNGVLLLPVDDPWQTLETALSSFEPGFLMTREQPATQIRAEITA</sequence>
<evidence type="ECO:0000313" key="5">
    <source>
        <dbReference type="Proteomes" id="UP000020077"/>
    </source>
</evidence>
<dbReference type="SMART" id="SM00966">
    <property type="entry name" value="SpoVT_AbrB"/>
    <property type="match status" value="1"/>
</dbReference>
<evidence type="ECO:0000259" key="3">
    <source>
        <dbReference type="PROSITE" id="PS51740"/>
    </source>
</evidence>
<evidence type="ECO:0000256" key="2">
    <source>
        <dbReference type="PROSITE-ProRule" id="PRU01076"/>
    </source>
</evidence>
<dbReference type="PANTHER" id="PTHR37550">
    <property type="entry name" value="ANTITOXIN VAPB1"/>
    <property type="match status" value="1"/>
</dbReference>
<dbReference type="SUPFAM" id="SSF89447">
    <property type="entry name" value="AbrB/MazE/MraZ-like"/>
    <property type="match status" value="1"/>
</dbReference>
<organism evidence="4 5">
    <name type="scientific">Candidatus Accumulibacter phosphatis</name>
    <dbReference type="NCBI Taxonomy" id="327160"/>
    <lineage>
        <taxon>Bacteria</taxon>
        <taxon>Pseudomonadati</taxon>
        <taxon>Pseudomonadota</taxon>
        <taxon>Betaproteobacteria</taxon>
        <taxon>Candidatus Accumulibacter</taxon>
    </lineage>
</organism>
<comment type="caution">
    <text evidence="4">The sequence shown here is derived from an EMBL/GenBank/DDBJ whole genome shotgun (WGS) entry which is preliminary data.</text>
</comment>
<dbReference type="GO" id="GO:0003677">
    <property type="term" value="F:DNA binding"/>
    <property type="evidence" value="ECO:0007669"/>
    <property type="project" value="UniProtKB-UniRule"/>
</dbReference>
<dbReference type="InterPro" id="IPR037914">
    <property type="entry name" value="SpoVT-AbrB_sf"/>
</dbReference>
<keyword evidence="2" id="KW-0238">DNA-binding</keyword>
<proteinExistence type="inferred from homology"/>
<dbReference type="Gene3D" id="2.10.260.10">
    <property type="match status" value="1"/>
</dbReference>
<dbReference type="InterPro" id="IPR047976">
    <property type="entry name" value="Anti_VapB2-like"/>
</dbReference>
<name>A0A080LV12_9PROT</name>